<dbReference type="PANTHER" id="PTHR12891">
    <property type="entry name" value="DNA REPAIR/TRANSCRIPTION PROTEIN MET18/MMS19"/>
    <property type="match status" value="1"/>
</dbReference>
<dbReference type="InterPro" id="IPR039920">
    <property type="entry name" value="MMS19"/>
</dbReference>
<dbReference type="InterPro" id="IPR024687">
    <property type="entry name" value="MMS19_C"/>
</dbReference>
<evidence type="ECO:0000256" key="1">
    <source>
        <dbReference type="ARBA" id="ARBA00004123"/>
    </source>
</evidence>
<dbReference type="GO" id="GO:0005634">
    <property type="term" value="C:nucleus"/>
    <property type="evidence" value="ECO:0007669"/>
    <property type="project" value="UniProtKB-SubCell"/>
</dbReference>
<dbReference type="SUPFAM" id="SSF48371">
    <property type="entry name" value="ARM repeat"/>
    <property type="match status" value="1"/>
</dbReference>
<keyword evidence="3" id="KW-0677">Repeat</keyword>
<evidence type="ECO:0000313" key="9">
    <source>
        <dbReference type="Proteomes" id="UP000215453"/>
    </source>
</evidence>
<dbReference type="InterPro" id="IPR029240">
    <property type="entry name" value="MMS19_N"/>
</dbReference>
<keyword evidence="5" id="KW-0234">DNA repair</keyword>
<evidence type="ECO:0000256" key="4">
    <source>
        <dbReference type="ARBA" id="ARBA00023242"/>
    </source>
</evidence>
<dbReference type="InterPro" id="IPR016024">
    <property type="entry name" value="ARM-type_fold"/>
</dbReference>
<dbReference type="AlphaFoldDB" id="A0A1Y6L684"/>
<gene>
    <name evidence="8" type="ORF">ZT1A5_G1401</name>
</gene>
<dbReference type="GO" id="GO:0006281">
    <property type="term" value="P:DNA repair"/>
    <property type="evidence" value="ECO:0007669"/>
    <property type="project" value="UniProtKB-UniRule"/>
</dbReference>
<dbReference type="GO" id="GO:0016226">
    <property type="term" value="P:iron-sulfur cluster assembly"/>
    <property type="evidence" value="ECO:0007669"/>
    <property type="project" value="UniProtKB-UniRule"/>
</dbReference>
<comment type="similarity">
    <text evidence="2 5">Belongs to the MET18/MMS19 family.</text>
</comment>
<protein>
    <recommendedName>
        <fullName evidence="5">MMS19 nucleotide excision repair protein</fullName>
    </recommendedName>
</protein>
<comment type="subcellular location">
    <subcellularLocation>
        <location evidence="1 5">Nucleus</location>
    </subcellularLocation>
</comment>
<keyword evidence="5" id="KW-0227">DNA damage</keyword>
<evidence type="ECO:0000259" key="7">
    <source>
        <dbReference type="Pfam" id="PF14500"/>
    </source>
</evidence>
<organism evidence="8 9">
    <name type="scientific">Zymoseptoria tritici ST99CH_1A5</name>
    <dbReference type="NCBI Taxonomy" id="1276529"/>
    <lineage>
        <taxon>Eukaryota</taxon>
        <taxon>Fungi</taxon>
        <taxon>Dikarya</taxon>
        <taxon>Ascomycota</taxon>
        <taxon>Pezizomycotina</taxon>
        <taxon>Dothideomycetes</taxon>
        <taxon>Dothideomycetidae</taxon>
        <taxon>Mycosphaerellales</taxon>
        <taxon>Mycosphaerellaceae</taxon>
        <taxon>Zymoseptoria</taxon>
    </lineage>
</organism>
<evidence type="ECO:0000256" key="2">
    <source>
        <dbReference type="ARBA" id="ARBA00009340"/>
    </source>
</evidence>
<evidence type="ECO:0000259" key="6">
    <source>
        <dbReference type="Pfam" id="PF12460"/>
    </source>
</evidence>
<evidence type="ECO:0000256" key="5">
    <source>
        <dbReference type="RuleBase" id="RU367072"/>
    </source>
</evidence>
<evidence type="ECO:0000256" key="3">
    <source>
        <dbReference type="ARBA" id="ARBA00022737"/>
    </source>
</evidence>
<name>A0A1Y6L684_ZYMTR</name>
<sequence length="1010" mass="111561">MSEIQLYLLEADKNKAEAQRIAAQAAAKLEGRQLKLIDLITSLEEYINNKEDGAIRAKSVVFLAEVLEAVPPKVLSGAERRLLCEFILGRIEGDVEGVGASARVLLALENRGKWDGESAQKVMSTFLQHTHPLRQFKLQTERYPIIQLIDLLLAKYRDAMHQLHEESGEFMPAFISYFEGEKDPRNLMIVFSLLRVPMAEWDIQANAQDMFEAAFNYFPITFKPPPDDPYGITAQDLKDRLRACIASNSEFAPYAFPALLDKLDSTSMNTKRDVLQAVQACVIAYDTKTINLYSVTLWDALKFEILSVQEEDLAEESLKALALLGAKLAEAEGPLNAFLRPIIKECNEHLEDAPTKQSQGAGRILYAVSVGSPVVADKVAKGVLPVLFSLYQSSESITKRRGLLEIFNQIVKAFVDSQSAGNGGHAEALQSFADEALTAMLRALSSAPKAEVSFRLTALNGLSQLVAIDGVLSGEEITRVVDAVNSVILHEHIEGHGDIKSDAISGLVTMAHSVPAAIRDQAIPAFMVELPDVPEEQSAYGPVLEAFAQLSVEQQVFDTIVLRIKNKLSAAKYQHAPVKYQRDLLLALLYAFTYGSPLREDGIMRSTYFTDYAEPLIIQLKDALPSERSDTLTEIIGRIANVILRTQTPHFQSSVYNKYMEWMSPATEGLASSANERVRTLAPFSLYYYAAIRPEIAEPADVVVLLRSQAQYLLSAPTDTNGTRVVFRHLSLLINKFLAPAAMRKSLMDAGIEVNALLVSSQSGNHASAAFAVVKALIIQGRCGALTAEYINLLLQIVPRADKAFAHRFTGLLAPDDVLTKENHCVISGLYKQKIFNQTVGSMVESVQSASTEGKLHGLIALSGILRWLPYSIMQSSLRSLMSPLLLTLDVYSLAKLQPDEEVIYSTLTIIESVLMHDSAIASEHTVSLVNRFLNCSEMQRYPAKIRAKALQCLALVPRQFKPESVVPYRRATVKKLLGCLDDSKRNVRAEAVKCRSAWLALDEGNEEEE</sequence>
<keyword evidence="4 5" id="KW-0539">Nucleus</keyword>
<feature type="domain" description="MMS19 N-terminal" evidence="7">
    <location>
        <begin position="40"/>
        <end position="306"/>
    </location>
</feature>
<dbReference type="EMBL" id="LT882676">
    <property type="protein sequence ID" value="SMY19966.1"/>
    <property type="molecule type" value="Genomic_DNA"/>
</dbReference>
<dbReference type="Pfam" id="PF12460">
    <property type="entry name" value="MMS19_C"/>
    <property type="match status" value="1"/>
</dbReference>
<proteinExistence type="inferred from homology"/>
<feature type="domain" description="MMS19 C-terminal" evidence="6">
    <location>
        <begin position="543"/>
        <end position="958"/>
    </location>
</feature>
<dbReference type="PANTHER" id="PTHR12891:SF0">
    <property type="entry name" value="MMS19 NUCLEOTIDE EXCISION REPAIR PROTEIN HOMOLOG"/>
    <property type="match status" value="1"/>
</dbReference>
<comment type="function">
    <text evidence="5">Key component of the cytosolic iron-sulfur protein assembly (CIA) complex, a multiprotein complex that mediates the incorporation of iron-sulfur cluster into apoproteins specifically involved in DNA metabolism and genomic integrity. In the CIA complex, MMS19 acts as an adapter between early-acting CIA components and a subset of cellular target iron-sulfur proteins.</text>
</comment>
<dbReference type="Pfam" id="PF14500">
    <property type="entry name" value="MMS19_N"/>
    <property type="match status" value="1"/>
</dbReference>
<accession>A0A1Y6L684</accession>
<dbReference type="InterPro" id="IPR011989">
    <property type="entry name" value="ARM-like"/>
</dbReference>
<dbReference type="Proteomes" id="UP000215453">
    <property type="component" value="Chromosome 1"/>
</dbReference>
<reference evidence="8 9" key="1">
    <citation type="submission" date="2016-10" db="EMBL/GenBank/DDBJ databases">
        <authorList>
            <person name="Varghese N."/>
        </authorList>
    </citation>
    <scope>NUCLEOTIDE SEQUENCE [LARGE SCALE GENOMIC DNA]</scope>
</reference>
<dbReference type="GO" id="GO:0097361">
    <property type="term" value="C:cytosolic [4Fe-4S] assembly targeting complex"/>
    <property type="evidence" value="ECO:0007669"/>
    <property type="project" value="UniProtKB-UniRule"/>
</dbReference>
<dbReference type="Gene3D" id="1.25.10.10">
    <property type="entry name" value="Leucine-rich Repeat Variant"/>
    <property type="match status" value="2"/>
</dbReference>
<evidence type="ECO:0000313" key="8">
    <source>
        <dbReference type="EMBL" id="SMY19966.1"/>
    </source>
</evidence>
<dbReference type="GO" id="GO:0051604">
    <property type="term" value="P:protein maturation"/>
    <property type="evidence" value="ECO:0007669"/>
    <property type="project" value="UniProtKB-UniRule"/>
</dbReference>